<organism evidence="1">
    <name type="scientific">freshwater metagenome</name>
    <dbReference type="NCBI Taxonomy" id="449393"/>
    <lineage>
        <taxon>unclassified sequences</taxon>
        <taxon>metagenomes</taxon>
        <taxon>ecological metagenomes</taxon>
    </lineage>
</organism>
<dbReference type="AlphaFoldDB" id="A0A6J6AX33"/>
<accession>A0A6J6AX33</accession>
<protein>
    <submittedName>
        <fullName evidence="1">Unannotated protein</fullName>
    </submittedName>
</protein>
<dbReference type="EMBL" id="CAEZSG010000007">
    <property type="protein sequence ID" value="CAB4531094.1"/>
    <property type="molecule type" value="Genomic_DNA"/>
</dbReference>
<reference evidence="1" key="1">
    <citation type="submission" date="2020-05" db="EMBL/GenBank/DDBJ databases">
        <authorList>
            <person name="Chiriac C."/>
            <person name="Salcher M."/>
            <person name="Ghai R."/>
            <person name="Kavagutti S V."/>
        </authorList>
    </citation>
    <scope>NUCLEOTIDE SEQUENCE</scope>
</reference>
<proteinExistence type="predicted"/>
<evidence type="ECO:0000313" key="1">
    <source>
        <dbReference type="EMBL" id="CAB4531094.1"/>
    </source>
</evidence>
<dbReference type="SUPFAM" id="SSF52540">
    <property type="entry name" value="P-loop containing nucleoside triphosphate hydrolases"/>
    <property type="match status" value="1"/>
</dbReference>
<dbReference type="Gene3D" id="3.40.50.300">
    <property type="entry name" value="P-loop containing nucleotide triphosphate hydrolases"/>
    <property type="match status" value="1"/>
</dbReference>
<dbReference type="InterPro" id="IPR027417">
    <property type="entry name" value="P-loop_NTPase"/>
</dbReference>
<name>A0A6J6AX33_9ZZZZ</name>
<gene>
    <name evidence="1" type="ORF">UFOPK1413_00096</name>
</gene>
<sequence length="388" mass="41231">MTIVGILGPPTRLADLSLLSDFADVVWGVDSVREVVRHVSQSPVDVLITEASVAYLTDEILRLTPHPIGRICAVAEANGVFEWANGLSAIITVRSFAETRSVVRSVTESNLDGTATRPVSSAAANTRRNPVVVAVWGPVGAPGVTTTAISVSSVCAQAGLSTLLCDVDTRGSSIAIALGVMDETPGFAAACRLAGRNELTISEIGRIANTVERDGVRFSVLTGVPRASRWAEVGPAKVRSVLDLVKGIYDVVIVDVGFGVEENEWIDDAPQRDGAAREILRRADSVIAVGNSDAVGVSRIIRGLDEIRDLCEPPVLILNRVVPGSGADAADAIHRFSDHIVRSIIPADGRAGVDEAFGRARSHPTLWRQVAEHAGISLPTPRKSRWRR</sequence>